<feature type="transmembrane region" description="Helical" evidence="8">
    <location>
        <begin position="120"/>
        <end position="150"/>
    </location>
</feature>
<comment type="subcellular location">
    <subcellularLocation>
        <location evidence="1">Cell membrane</location>
        <topology evidence="1">Multi-pass membrane protein</topology>
    </subcellularLocation>
</comment>
<dbReference type="HOGENOM" id="CLU_040143_0_0_6"/>
<protein>
    <submittedName>
        <fullName evidence="9">Putative membrane protein</fullName>
    </submittedName>
</protein>
<keyword evidence="4" id="KW-0808">Transferase</keyword>
<evidence type="ECO:0000256" key="3">
    <source>
        <dbReference type="ARBA" id="ARBA00022676"/>
    </source>
</evidence>
<dbReference type="InterPro" id="IPR050297">
    <property type="entry name" value="LipidA_mod_glycosyltrf_83"/>
</dbReference>
<feature type="transmembrane region" description="Helical" evidence="8">
    <location>
        <begin position="98"/>
        <end position="114"/>
    </location>
</feature>
<keyword evidence="2" id="KW-1003">Cell membrane</keyword>
<dbReference type="PANTHER" id="PTHR33908">
    <property type="entry name" value="MANNOSYLTRANSFERASE YKCB-RELATED"/>
    <property type="match status" value="1"/>
</dbReference>
<accession>Q0VM57</accession>
<keyword evidence="10" id="KW-1185">Reference proteome</keyword>
<proteinExistence type="predicted"/>
<dbReference type="AlphaFoldDB" id="Q0VM57"/>
<feature type="transmembrane region" description="Helical" evidence="8">
    <location>
        <begin position="162"/>
        <end position="182"/>
    </location>
</feature>
<evidence type="ECO:0000256" key="7">
    <source>
        <dbReference type="ARBA" id="ARBA00023136"/>
    </source>
</evidence>
<dbReference type="STRING" id="393595.ABO_2293"/>
<sequence>MLYIDLARQIAVGETQGSITNTFNWPFFSYFLAGIIKVSPFSALISVTIVVSLFAAGATALMALLLSRVSLTSGWLLLLFVLALPALNEYRSSVLRDWPGWFFSLLAIYAWLRYMEKASVGWLSLCFGAIVFGVLCRLEIGVVAIGLALAGLLMPERNWRKLAGFYVIPVVGVTALLFFLVFDGGEASDRIFRYANALNMAVRYQEFQHYGDLLAGAVLNEFSEDYGSQVLFWGLMTLIPSKLLMLLGWLILAVFLKPVDWKGGDRTTYQVLFCLWLAVLVVFLVTNVFLSSRYVVFLALMLLPFLWGRFSQAYVNGSAGFRRVSVMILIVSALATSISTTGHEKTALRQAGGWLAERSERVVYINDGQVSFYAGQGYFSDDAKPLFPEQVIPGSLLAWRVERDEQDRLLALQEPRFSLEKVFDSSGNSVVVVLVRK</sequence>
<feature type="transmembrane region" description="Helical" evidence="8">
    <location>
        <begin position="69"/>
        <end position="86"/>
    </location>
</feature>
<dbReference type="GO" id="GO:0009103">
    <property type="term" value="P:lipopolysaccharide biosynthetic process"/>
    <property type="evidence" value="ECO:0007669"/>
    <property type="project" value="UniProtKB-ARBA"/>
</dbReference>
<dbReference type="EMBL" id="AM286690">
    <property type="protein sequence ID" value="CAL17741.1"/>
    <property type="molecule type" value="Genomic_DNA"/>
</dbReference>
<evidence type="ECO:0000256" key="4">
    <source>
        <dbReference type="ARBA" id="ARBA00022679"/>
    </source>
</evidence>
<organism evidence="9 10">
    <name type="scientific">Alcanivorax borkumensis (strain ATCC 700651 / DSM 11573 / NCIMB 13689 / SK2)</name>
    <dbReference type="NCBI Taxonomy" id="393595"/>
    <lineage>
        <taxon>Bacteria</taxon>
        <taxon>Pseudomonadati</taxon>
        <taxon>Pseudomonadota</taxon>
        <taxon>Gammaproteobacteria</taxon>
        <taxon>Oceanospirillales</taxon>
        <taxon>Alcanivoracaceae</taxon>
        <taxon>Alcanivorax</taxon>
    </lineage>
</organism>
<feature type="transmembrane region" description="Helical" evidence="8">
    <location>
        <begin position="268"/>
        <end position="285"/>
    </location>
</feature>
<gene>
    <name evidence="9" type="ordered locus">ABO_2293</name>
</gene>
<name>Q0VM57_ALCBS</name>
<dbReference type="GO" id="GO:0005886">
    <property type="term" value="C:plasma membrane"/>
    <property type="evidence" value="ECO:0007669"/>
    <property type="project" value="UniProtKB-SubCell"/>
</dbReference>
<evidence type="ECO:0000256" key="2">
    <source>
        <dbReference type="ARBA" id="ARBA00022475"/>
    </source>
</evidence>
<feature type="transmembrane region" description="Helical" evidence="8">
    <location>
        <begin position="291"/>
        <end position="308"/>
    </location>
</feature>
<evidence type="ECO:0000313" key="9">
    <source>
        <dbReference type="EMBL" id="CAL17741.1"/>
    </source>
</evidence>
<evidence type="ECO:0000256" key="5">
    <source>
        <dbReference type="ARBA" id="ARBA00022692"/>
    </source>
</evidence>
<dbReference type="Proteomes" id="UP000008871">
    <property type="component" value="Chromosome"/>
</dbReference>
<keyword evidence="3" id="KW-0328">Glycosyltransferase</keyword>
<evidence type="ECO:0000256" key="6">
    <source>
        <dbReference type="ARBA" id="ARBA00022989"/>
    </source>
</evidence>
<evidence type="ECO:0000313" key="10">
    <source>
        <dbReference type="Proteomes" id="UP000008871"/>
    </source>
</evidence>
<feature type="transmembrane region" description="Helical" evidence="8">
    <location>
        <begin position="320"/>
        <end position="339"/>
    </location>
</feature>
<feature type="transmembrane region" description="Helical" evidence="8">
    <location>
        <begin position="230"/>
        <end position="256"/>
    </location>
</feature>
<dbReference type="GO" id="GO:0016763">
    <property type="term" value="F:pentosyltransferase activity"/>
    <property type="evidence" value="ECO:0007669"/>
    <property type="project" value="TreeGrafter"/>
</dbReference>
<dbReference type="KEGG" id="abo:ABO_2293"/>
<dbReference type="PANTHER" id="PTHR33908:SF11">
    <property type="entry name" value="MEMBRANE PROTEIN"/>
    <property type="match status" value="1"/>
</dbReference>
<feature type="transmembrane region" description="Helical" evidence="8">
    <location>
        <begin position="41"/>
        <end position="63"/>
    </location>
</feature>
<evidence type="ECO:0000256" key="8">
    <source>
        <dbReference type="SAM" id="Phobius"/>
    </source>
</evidence>
<keyword evidence="6 8" id="KW-1133">Transmembrane helix</keyword>
<keyword evidence="5 8" id="KW-0812">Transmembrane</keyword>
<dbReference type="eggNOG" id="ENOG5032UT2">
    <property type="taxonomic scope" value="Bacteria"/>
</dbReference>
<reference evidence="9 10" key="1">
    <citation type="journal article" date="2006" name="Nat. Biotechnol.">
        <title>Genome sequence of the ubiquitous hydrocarbon-degrading marine bacterium Alcanivorax borkumensis.</title>
        <authorList>
            <person name="Schneiker S."/>
            <person name="Martins dos Santos V.A.P."/>
            <person name="Bartels D."/>
            <person name="Bekel T."/>
            <person name="Brecht M."/>
            <person name="Buhrmester J."/>
            <person name="Chernikova T.N."/>
            <person name="Denaro R."/>
            <person name="Ferrer M."/>
            <person name="Gertler C."/>
            <person name="Goesmann A."/>
            <person name="Golyshina O.V."/>
            <person name="Kaminski F."/>
            <person name="Khachane A.N."/>
            <person name="Lang S."/>
            <person name="Linke B."/>
            <person name="McHardy A.C."/>
            <person name="Meyer F."/>
            <person name="Nechitaylo T."/>
            <person name="Puehler A."/>
            <person name="Regenhardt D."/>
            <person name="Rupp O."/>
            <person name="Sabirova J.S."/>
            <person name="Selbitschka W."/>
            <person name="Yakimov M.M."/>
            <person name="Timmis K.N."/>
            <person name="Vorhoelter F.-J."/>
            <person name="Weidner S."/>
            <person name="Kaiser O."/>
            <person name="Golyshin P.N."/>
        </authorList>
    </citation>
    <scope>NUCLEOTIDE SEQUENCE [LARGE SCALE GENOMIC DNA]</scope>
    <source>
        <strain evidence="10">ATCC 700651 / DSM 11573 / NCIMB 13689 / SK2</strain>
    </source>
</reference>
<keyword evidence="7 8" id="KW-0472">Membrane</keyword>
<evidence type="ECO:0000256" key="1">
    <source>
        <dbReference type="ARBA" id="ARBA00004651"/>
    </source>
</evidence>